<feature type="region of interest" description="Disordered" evidence="1">
    <location>
        <begin position="108"/>
        <end position="145"/>
    </location>
</feature>
<dbReference type="KEGG" id="tml:GSTUM_00002468001"/>
<sequence length="145" mass="15615">MTGIKVDYNVYKARISQGKPNSTTTTTATATAPENPPEFAQKEHSTPLDSTNGEPILDTTERDVNSEQFPLGNLDPNTPATTSGGTPDAPYPNSFAYIVELITTGQPIPGIKQIPNELNSAPPSEPVRAKRLKPWEKASNDNLNP</sequence>
<feature type="domain" description="Peroxisomal membrane protein PEX14-like KPWE" evidence="2">
    <location>
        <begin position="90"/>
        <end position="137"/>
    </location>
</feature>
<dbReference type="STRING" id="656061.D5G7H5"/>
<proteinExistence type="predicted"/>
<dbReference type="RefSeq" id="XP_002836277.1">
    <property type="nucleotide sequence ID" value="XM_002836231.1"/>
</dbReference>
<keyword evidence="4" id="KW-1185">Reference proteome</keyword>
<name>D5G7H5_TUBMM</name>
<feature type="region of interest" description="Disordered" evidence="1">
    <location>
        <begin position="13"/>
        <end position="91"/>
    </location>
</feature>
<dbReference type="InParanoid" id="D5G7H5"/>
<dbReference type="Pfam" id="PF17733">
    <property type="entry name" value="KPWE_dom"/>
    <property type="match status" value="1"/>
</dbReference>
<reference evidence="3 4" key="1">
    <citation type="journal article" date="2010" name="Nature">
        <title>Perigord black truffle genome uncovers evolutionary origins and mechanisms of symbiosis.</title>
        <authorList>
            <person name="Martin F."/>
            <person name="Kohler A."/>
            <person name="Murat C."/>
            <person name="Balestrini R."/>
            <person name="Coutinho P.M."/>
            <person name="Jaillon O."/>
            <person name="Montanini B."/>
            <person name="Morin E."/>
            <person name="Noel B."/>
            <person name="Percudani R."/>
            <person name="Porcel B."/>
            <person name="Rubini A."/>
            <person name="Amicucci A."/>
            <person name="Amselem J."/>
            <person name="Anthouard V."/>
            <person name="Arcioni S."/>
            <person name="Artiguenave F."/>
            <person name="Aury J.M."/>
            <person name="Ballario P."/>
            <person name="Bolchi A."/>
            <person name="Brenna A."/>
            <person name="Brun A."/>
            <person name="Buee M."/>
            <person name="Cantarel B."/>
            <person name="Chevalier G."/>
            <person name="Couloux A."/>
            <person name="Da Silva C."/>
            <person name="Denoeud F."/>
            <person name="Duplessis S."/>
            <person name="Ghignone S."/>
            <person name="Hilselberger B."/>
            <person name="Iotti M."/>
            <person name="Marcais B."/>
            <person name="Mello A."/>
            <person name="Miranda M."/>
            <person name="Pacioni G."/>
            <person name="Quesneville H."/>
            <person name="Riccioni C."/>
            <person name="Ruotolo R."/>
            <person name="Splivallo R."/>
            <person name="Stocchi V."/>
            <person name="Tisserant E."/>
            <person name="Viscomi A.R."/>
            <person name="Zambonelli A."/>
            <person name="Zampieri E."/>
            <person name="Henrissat B."/>
            <person name="Lebrun M.H."/>
            <person name="Paolocci F."/>
            <person name="Bonfante P."/>
            <person name="Ottonello S."/>
            <person name="Wincker P."/>
        </authorList>
    </citation>
    <scope>NUCLEOTIDE SEQUENCE [LARGE SCALE GENOMIC DNA]</scope>
    <source>
        <strain evidence="3 4">Mel28</strain>
    </source>
</reference>
<protein>
    <submittedName>
        <fullName evidence="3">(Perigord truffle) hypothetical protein</fullName>
    </submittedName>
</protein>
<evidence type="ECO:0000259" key="2">
    <source>
        <dbReference type="Pfam" id="PF17733"/>
    </source>
</evidence>
<accession>D5G7H5</accession>
<evidence type="ECO:0000313" key="4">
    <source>
        <dbReference type="Proteomes" id="UP000006911"/>
    </source>
</evidence>
<dbReference type="PANTHER" id="PTHR36855">
    <property type="entry name" value="CHROMOSOME 10, WHOLE GENOME SHOTGUN SEQUENCE"/>
    <property type="match status" value="1"/>
</dbReference>
<dbReference type="InterPro" id="IPR040554">
    <property type="entry name" value="KPWE_PEX14_dom"/>
</dbReference>
<evidence type="ECO:0000256" key="1">
    <source>
        <dbReference type="SAM" id="MobiDB-lite"/>
    </source>
</evidence>
<dbReference type="AlphaFoldDB" id="D5G7H5"/>
<dbReference type="Proteomes" id="UP000006911">
    <property type="component" value="Unassembled WGS sequence"/>
</dbReference>
<feature type="compositionally biased region" description="Low complexity" evidence="1">
    <location>
        <begin position="23"/>
        <end position="32"/>
    </location>
</feature>
<evidence type="ECO:0000313" key="3">
    <source>
        <dbReference type="EMBL" id="CAZ80468.1"/>
    </source>
</evidence>
<dbReference type="GeneID" id="9188493"/>
<dbReference type="PANTHER" id="PTHR36855:SF1">
    <property type="entry name" value="PEROXISOME MEMBRANE ANCHOR PROTEIN PEX14P N-TERMINAL DOMAIN-CONTAINING PROTEIN"/>
    <property type="match status" value="1"/>
</dbReference>
<dbReference type="HOGENOM" id="CLU_1788220_0_0_1"/>
<gene>
    <name evidence="3" type="ORF">GSTUM_00002468001</name>
</gene>
<feature type="compositionally biased region" description="Polar residues" evidence="1">
    <location>
        <begin position="75"/>
        <end position="85"/>
    </location>
</feature>
<organism evidence="3 4">
    <name type="scientific">Tuber melanosporum (strain Mel28)</name>
    <name type="common">Perigord black truffle</name>
    <dbReference type="NCBI Taxonomy" id="656061"/>
    <lineage>
        <taxon>Eukaryota</taxon>
        <taxon>Fungi</taxon>
        <taxon>Dikarya</taxon>
        <taxon>Ascomycota</taxon>
        <taxon>Pezizomycotina</taxon>
        <taxon>Pezizomycetes</taxon>
        <taxon>Pezizales</taxon>
        <taxon>Tuberaceae</taxon>
        <taxon>Tuber</taxon>
    </lineage>
</organism>
<dbReference type="EMBL" id="FN430027">
    <property type="protein sequence ID" value="CAZ80468.1"/>
    <property type="molecule type" value="Genomic_DNA"/>
</dbReference>